<dbReference type="Proteomes" id="UP000199214">
    <property type="component" value="Unassembled WGS sequence"/>
</dbReference>
<feature type="signal peptide" evidence="1">
    <location>
        <begin position="1"/>
        <end position="18"/>
    </location>
</feature>
<feature type="chain" id="PRO_5011553811" description="Deacetylase PdaC domain-containing protein" evidence="1">
    <location>
        <begin position="19"/>
        <end position="235"/>
    </location>
</feature>
<dbReference type="Gene3D" id="3.30.565.40">
    <property type="entry name" value="Fervidobacterium nodosum Rt17-B1 like"/>
    <property type="match status" value="1"/>
</dbReference>
<evidence type="ECO:0000256" key="1">
    <source>
        <dbReference type="SAM" id="SignalP"/>
    </source>
</evidence>
<evidence type="ECO:0000313" key="3">
    <source>
        <dbReference type="EMBL" id="SEL32154.1"/>
    </source>
</evidence>
<organism evidence="3 4">
    <name type="scientific">Sphingomonas palmae</name>
    <dbReference type="NCBI Taxonomy" id="1855283"/>
    <lineage>
        <taxon>Bacteria</taxon>
        <taxon>Pseudomonadati</taxon>
        <taxon>Pseudomonadota</taxon>
        <taxon>Alphaproteobacteria</taxon>
        <taxon>Sphingomonadales</taxon>
        <taxon>Sphingomonadaceae</taxon>
        <taxon>Sphingomonas</taxon>
    </lineage>
</organism>
<dbReference type="AlphaFoldDB" id="A0A1H7P9M8"/>
<dbReference type="STRING" id="1855283.SAMN05216382_1791"/>
<dbReference type="InterPro" id="IPR025303">
    <property type="entry name" value="PdaC"/>
</dbReference>
<proteinExistence type="predicted"/>
<gene>
    <name evidence="3" type="ORF">SAMN05216382_1791</name>
</gene>
<name>A0A1H7P9M8_9SPHN</name>
<dbReference type="RefSeq" id="WP_093005486.1">
    <property type="nucleotide sequence ID" value="NZ_FNZZ01000003.1"/>
</dbReference>
<keyword evidence="1" id="KW-0732">Signal</keyword>
<feature type="domain" description="Deacetylase PdaC" evidence="2">
    <location>
        <begin position="25"/>
        <end position="111"/>
    </location>
</feature>
<keyword evidence="4" id="KW-1185">Reference proteome</keyword>
<evidence type="ECO:0000259" key="2">
    <source>
        <dbReference type="Pfam" id="PF13739"/>
    </source>
</evidence>
<accession>A0A1H7P9M8</accession>
<dbReference type="OrthoDB" id="4760806at2"/>
<reference evidence="4" key="1">
    <citation type="submission" date="2016-10" db="EMBL/GenBank/DDBJ databases">
        <authorList>
            <person name="Varghese N."/>
            <person name="Submissions S."/>
        </authorList>
    </citation>
    <scope>NUCLEOTIDE SEQUENCE [LARGE SCALE GENOMIC DNA]</scope>
    <source>
        <strain evidence="4">JS21-1</strain>
    </source>
</reference>
<dbReference type="EMBL" id="FNZZ01000003">
    <property type="protein sequence ID" value="SEL32154.1"/>
    <property type="molecule type" value="Genomic_DNA"/>
</dbReference>
<protein>
    <recommendedName>
        <fullName evidence="2">Deacetylase PdaC domain-containing protein</fullName>
    </recommendedName>
</protein>
<evidence type="ECO:0000313" key="4">
    <source>
        <dbReference type="Proteomes" id="UP000199214"/>
    </source>
</evidence>
<dbReference type="Pfam" id="PF13739">
    <property type="entry name" value="PdaC"/>
    <property type="match status" value="1"/>
</dbReference>
<sequence length="235" mass="25499">MRVLVMVSVMVMATSVAAAESVKTADYTFAYRYPAEAAATPRLRAKLDAEEKAMRAATARDAAAARRESKNGSFPFRAYDTEKTWKVVTNTPRFLSLSSDAYEFTGGAHGNPSSGALLWDKARGVAIDPKKVFTATAALQRAIAPTYCARLKAERTRRLAPYKDTSDTFAKCPTLDELTLLLGSTDRQRIDRIGLIADPYVAGSYAEGAYEVTLPVSPAILATVKPAYRAAFAVR</sequence>